<dbReference type="OrthoDB" id="34181at2"/>
<gene>
    <name evidence="5" type="primary">bepF</name>
    <name evidence="5" type="ORF">Mgrana_01441</name>
</gene>
<dbReference type="GO" id="GO:0015562">
    <property type="term" value="F:efflux transmembrane transporter activity"/>
    <property type="evidence" value="ECO:0007669"/>
    <property type="project" value="InterPro"/>
</dbReference>
<feature type="region of interest" description="Disordered" evidence="2">
    <location>
        <begin position="434"/>
        <end position="505"/>
    </location>
</feature>
<dbReference type="GO" id="GO:1990281">
    <property type="term" value="C:efflux pump complex"/>
    <property type="evidence" value="ECO:0007669"/>
    <property type="project" value="TreeGrafter"/>
</dbReference>
<feature type="compositionally biased region" description="Low complexity" evidence="2">
    <location>
        <begin position="38"/>
        <end position="70"/>
    </location>
</feature>
<evidence type="ECO:0000256" key="1">
    <source>
        <dbReference type="SAM" id="Coils"/>
    </source>
</evidence>
<accession>A0A399F7L4</accession>
<name>A0A399F7L4_9DEIN</name>
<feature type="transmembrane region" description="Helical" evidence="3">
    <location>
        <begin position="14"/>
        <end position="34"/>
    </location>
</feature>
<keyword evidence="1" id="KW-0175">Coiled coil</keyword>
<evidence type="ECO:0000313" key="5">
    <source>
        <dbReference type="EMBL" id="RIH92664.1"/>
    </source>
</evidence>
<comment type="caution">
    <text evidence="5">The sequence shown here is derived from an EMBL/GenBank/DDBJ whole genome shotgun (WGS) entry which is preliminary data.</text>
</comment>
<dbReference type="Gene3D" id="2.40.50.100">
    <property type="match status" value="2"/>
</dbReference>
<evidence type="ECO:0000256" key="3">
    <source>
        <dbReference type="SAM" id="Phobius"/>
    </source>
</evidence>
<feature type="coiled-coil region" evidence="1">
    <location>
        <begin position="207"/>
        <end position="266"/>
    </location>
</feature>
<feature type="compositionally biased region" description="Polar residues" evidence="2">
    <location>
        <begin position="490"/>
        <end position="505"/>
    </location>
</feature>
<feature type="domain" description="Multidrug resistance protein MdtA-like barrel-sandwich hybrid" evidence="4">
    <location>
        <begin position="105"/>
        <end position="293"/>
    </location>
</feature>
<keyword evidence="3" id="KW-0472">Membrane</keyword>
<feature type="compositionally biased region" description="Low complexity" evidence="2">
    <location>
        <begin position="445"/>
        <end position="465"/>
    </location>
</feature>
<dbReference type="Pfam" id="PF25917">
    <property type="entry name" value="BSH_RND"/>
    <property type="match status" value="1"/>
</dbReference>
<keyword evidence="3" id="KW-0812">Transmembrane</keyword>
<dbReference type="SUPFAM" id="SSF111369">
    <property type="entry name" value="HlyD-like secretion proteins"/>
    <property type="match status" value="2"/>
</dbReference>
<feature type="compositionally biased region" description="Low complexity" evidence="2">
    <location>
        <begin position="475"/>
        <end position="489"/>
    </location>
</feature>
<dbReference type="EMBL" id="QWLB01000016">
    <property type="protein sequence ID" value="RIH92664.1"/>
    <property type="molecule type" value="Genomic_DNA"/>
</dbReference>
<dbReference type="Proteomes" id="UP000266178">
    <property type="component" value="Unassembled WGS sequence"/>
</dbReference>
<dbReference type="Gene3D" id="2.40.420.20">
    <property type="match status" value="1"/>
</dbReference>
<dbReference type="InterPro" id="IPR058625">
    <property type="entry name" value="MdtA-like_BSH"/>
</dbReference>
<dbReference type="Gene3D" id="2.40.30.170">
    <property type="match status" value="1"/>
</dbReference>
<sequence length="505" mass="51525">MQVEGRKGATSMRWGQWIGVAILVAAAGVGGYVLRGNSSSATPTAAGSSRSGTRGQFGQGSSQRQPGQGSARAGAIILVQTDTSKAGTLVAQRQAAGTVEPVTQSQVAAQTTGVVSKILANVGDTVKPGQPILQLDDSQLRIAVQNAQLALQNARINLTTQTNATNDATVKLQQQLQAAQTSLTNAQISYQSAQRVYQLGGLSVNDLNSAKANLDTAKANLSAAQSALAANQRAGSETLAQLRVAVDQAQNQLQQAQINLANATIRAPFAGQISAINVAVGEAVGSSSQPFTLVSPERQVRFNVPPTDATSIRPGQVLSFNTGAQTFQIKVDQHPAAPVNQMVSLTARILGENLPPAGAVGTLIYPVRLAQGTLVPIAALQNDGTRNYLFVVENGKAKAQTVTVLAQAGNQAAVSGVAPNLEVIVNPPPGLLDGSSVAKVGSQTPGSSYGQGPNGNNPGQRSGSGTRQGTPSGKPASSSQGQPSTPTQTRPNPQGSSAPQGGSQP</sequence>
<evidence type="ECO:0000259" key="4">
    <source>
        <dbReference type="Pfam" id="PF25917"/>
    </source>
</evidence>
<dbReference type="Gene3D" id="1.10.287.470">
    <property type="entry name" value="Helix hairpin bin"/>
    <property type="match status" value="2"/>
</dbReference>
<keyword evidence="3" id="KW-1133">Transmembrane helix</keyword>
<feature type="region of interest" description="Disordered" evidence="2">
    <location>
        <begin position="38"/>
        <end position="71"/>
    </location>
</feature>
<evidence type="ECO:0000313" key="6">
    <source>
        <dbReference type="Proteomes" id="UP000266178"/>
    </source>
</evidence>
<evidence type="ECO:0000256" key="2">
    <source>
        <dbReference type="SAM" id="MobiDB-lite"/>
    </source>
</evidence>
<keyword evidence="6" id="KW-1185">Reference proteome</keyword>
<reference evidence="5 6" key="1">
    <citation type="submission" date="2018-08" db="EMBL/GenBank/DDBJ databases">
        <title>Meiothermus granaticius genome AF-68 sequencing project.</title>
        <authorList>
            <person name="Da Costa M.S."/>
            <person name="Albuquerque L."/>
            <person name="Raposo P."/>
            <person name="Froufe H.J.C."/>
            <person name="Barroso C.S."/>
            <person name="Egas C."/>
        </authorList>
    </citation>
    <scope>NUCLEOTIDE SEQUENCE [LARGE SCALE GENOMIC DNA]</scope>
    <source>
        <strain evidence="5 6">AF-68</strain>
    </source>
</reference>
<proteinExistence type="predicted"/>
<dbReference type="PANTHER" id="PTHR30469">
    <property type="entry name" value="MULTIDRUG RESISTANCE PROTEIN MDTA"/>
    <property type="match status" value="1"/>
</dbReference>
<dbReference type="AlphaFoldDB" id="A0A399F7L4"/>
<organism evidence="5 6">
    <name type="scientific">Meiothermus granaticius NBRC 107808</name>
    <dbReference type="NCBI Taxonomy" id="1227551"/>
    <lineage>
        <taxon>Bacteria</taxon>
        <taxon>Thermotogati</taxon>
        <taxon>Deinococcota</taxon>
        <taxon>Deinococci</taxon>
        <taxon>Thermales</taxon>
        <taxon>Thermaceae</taxon>
        <taxon>Meiothermus</taxon>
    </lineage>
</organism>
<protein>
    <submittedName>
        <fullName evidence="5">Efflux pump periplasmic linker BepF</fullName>
    </submittedName>
</protein>